<dbReference type="PROSITE" id="PS00162">
    <property type="entry name" value="ALPHA_CA_1"/>
    <property type="match status" value="1"/>
</dbReference>
<dbReference type="InterPro" id="IPR023561">
    <property type="entry name" value="Carbonic_anhydrase_a-class"/>
</dbReference>
<evidence type="ECO:0000256" key="3">
    <source>
        <dbReference type="ARBA" id="ARBA00012925"/>
    </source>
</evidence>
<dbReference type="SUPFAM" id="SSF51069">
    <property type="entry name" value="Carbonic anhydrase"/>
    <property type="match status" value="1"/>
</dbReference>
<comment type="similarity">
    <text evidence="2 8">Belongs to the alpha-carbonic anhydrase family.</text>
</comment>
<dbReference type="GO" id="GO:0008270">
    <property type="term" value="F:zinc ion binding"/>
    <property type="evidence" value="ECO:0007669"/>
    <property type="project" value="UniProtKB-UniRule"/>
</dbReference>
<evidence type="ECO:0000256" key="4">
    <source>
        <dbReference type="ARBA" id="ARBA00022723"/>
    </source>
</evidence>
<protein>
    <recommendedName>
        <fullName evidence="3 8">Carbonic anhydrase</fullName>
        <ecNumber evidence="3 8">4.2.1.1</ecNumber>
    </recommendedName>
</protein>
<evidence type="ECO:0000256" key="8">
    <source>
        <dbReference type="RuleBase" id="RU367011"/>
    </source>
</evidence>
<dbReference type="PROSITE" id="PS51144">
    <property type="entry name" value="ALPHA_CA_2"/>
    <property type="match status" value="1"/>
</dbReference>
<evidence type="ECO:0000256" key="1">
    <source>
        <dbReference type="ARBA" id="ARBA00002904"/>
    </source>
</evidence>
<comment type="catalytic activity">
    <reaction evidence="7 8">
        <text>hydrogencarbonate + H(+) = CO2 + H2O</text>
        <dbReference type="Rhea" id="RHEA:10748"/>
        <dbReference type="ChEBI" id="CHEBI:15377"/>
        <dbReference type="ChEBI" id="CHEBI:15378"/>
        <dbReference type="ChEBI" id="CHEBI:16526"/>
        <dbReference type="ChEBI" id="CHEBI:17544"/>
        <dbReference type="EC" id="4.2.1.1"/>
    </reaction>
</comment>
<accession>A0A8J4YRA2</accession>
<keyword evidence="4 8" id="KW-0479">Metal-binding</keyword>
<evidence type="ECO:0000256" key="6">
    <source>
        <dbReference type="ARBA" id="ARBA00023239"/>
    </source>
</evidence>
<comment type="caution">
    <text evidence="10">The sequence shown here is derived from an EMBL/GenBank/DDBJ whole genome shotgun (WGS) entry which is preliminary data.</text>
</comment>
<name>A0A8J4YRA2_CHIOP</name>
<reference evidence="10" key="1">
    <citation type="submission" date="2020-07" db="EMBL/GenBank/DDBJ databases">
        <title>The High-quality genome of the commercially important snow crab, Chionoecetes opilio.</title>
        <authorList>
            <person name="Jeong J.-H."/>
            <person name="Ryu S."/>
        </authorList>
    </citation>
    <scope>NUCLEOTIDE SEQUENCE</scope>
    <source>
        <strain evidence="10">MADBK_172401_WGS</strain>
        <tissue evidence="10">Digestive gland</tissue>
    </source>
</reference>
<proteinExistence type="inferred from homology"/>
<keyword evidence="5 8" id="KW-0862">Zinc</keyword>
<comment type="cofactor">
    <cofactor evidence="8">
        <name>Zn(2+)</name>
        <dbReference type="ChEBI" id="CHEBI:29105"/>
    </cofactor>
</comment>
<dbReference type="AlphaFoldDB" id="A0A8J4YRA2"/>
<evidence type="ECO:0000313" key="10">
    <source>
        <dbReference type="EMBL" id="KAG0729039.1"/>
    </source>
</evidence>
<feature type="domain" description="Alpha-carbonic anhydrase" evidence="9">
    <location>
        <begin position="1"/>
        <end position="201"/>
    </location>
</feature>
<dbReference type="Gene3D" id="3.10.200.10">
    <property type="entry name" value="Alpha carbonic anhydrase"/>
    <property type="match status" value="1"/>
</dbReference>
<dbReference type="EC" id="4.2.1.1" evidence="3 8"/>
<dbReference type="PANTHER" id="PTHR18952">
    <property type="entry name" value="CARBONIC ANHYDRASE"/>
    <property type="match status" value="1"/>
</dbReference>
<evidence type="ECO:0000256" key="5">
    <source>
        <dbReference type="ARBA" id="ARBA00022833"/>
    </source>
</evidence>
<evidence type="ECO:0000259" key="9">
    <source>
        <dbReference type="PROSITE" id="PS51144"/>
    </source>
</evidence>
<evidence type="ECO:0000313" key="11">
    <source>
        <dbReference type="Proteomes" id="UP000770661"/>
    </source>
</evidence>
<comment type="function">
    <text evidence="1 8">Reversible hydration of carbon dioxide.</text>
</comment>
<dbReference type="GO" id="GO:0004089">
    <property type="term" value="F:carbonate dehydratase activity"/>
    <property type="evidence" value="ECO:0007669"/>
    <property type="project" value="UniProtKB-UniRule"/>
</dbReference>
<dbReference type="InterPro" id="IPR001148">
    <property type="entry name" value="CA_dom"/>
</dbReference>
<keyword evidence="11" id="KW-1185">Reference proteome</keyword>
<dbReference type="Proteomes" id="UP000770661">
    <property type="component" value="Unassembled WGS sequence"/>
</dbReference>
<dbReference type="Pfam" id="PF00194">
    <property type="entry name" value="Carb_anhydrase"/>
    <property type="match status" value="1"/>
</dbReference>
<dbReference type="OrthoDB" id="429145at2759"/>
<evidence type="ECO:0000256" key="2">
    <source>
        <dbReference type="ARBA" id="ARBA00010718"/>
    </source>
</evidence>
<sequence length="230" mass="25316">MRIKNNGHSAQVEIDASVAPRVTGGGLKGEYIFAQFHFHWGSDSSLGSEHTIDGVRYPMELHMVHYKGSYGTLGEAVKRRDGLAVLGVMIEVSSNDNPALAPLATALLNITDAENFADVSFKHPLKAFLPRNVERFYRYEGSLTTPTCNEVVTWTVFDEAIAISERQLNNFRALKDPHGGMIVNNFRPPQPLNNRKVYVSADSSADSSTVKRVGLSLSIVTSMAVLMMNM</sequence>
<dbReference type="PANTHER" id="PTHR18952:SF265">
    <property type="entry name" value="CARBONIC ANHYDRASE"/>
    <property type="match status" value="1"/>
</dbReference>
<evidence type="ECO:0000256" key="7">
    <source>
        <dbReference type="ARBA" id="ARBA00048348"/>
    </source>
</evidence>
<dbReference type="EMBL" id="JACEEZ010001584">
    <property type="protein sequence ID" value="KAG0729039.1"/>
    <property type="molecule type" value="Genomic_DNA"/>
</dbReference>
<dbReference type="InterPro" id="IPR018338">
    <property type="entry name" value="Carbonic_anhydrase_a-class_CS"/>
</dbReference>
<dbReference type="InterPro" id="IPR036398">
    <property type="entry name" value="CA_dom_sf"/>
</dbReference>
<organism evidence="10 11">
    <name type="scientific">Chionoecetes opilio</name>
    <name type="common">Atlantic snow crab</name>
    <name type="synonym">Cancer opilio</name>
    <dbReference type="NCBI Taxonomy" id="41210"/>
    <lineage>
        <taxon>Eukaryota</taxon>
        <taxon>Metazoa</taxon>
        <taxon>Ecdysozoa</taxon>
        <taxon>Arthropoda</taxon>
        <taxon>Crustacea</taxon>
        <taxon>Multicrustacea</taxon>
        <taxon>Malacostraca</taxon>
        <taxon>Eumalacostraca</taxon>
        <taxon>Eucarida</taxon>
        <taxon>Decapoda</taxon>
        <taxon>Pleocyemata</taxon>
        <taxon>Brachyura</taxon>
        <taxon>Eubrachyura</taxon>
        <taxon>Majoidea</taxon>
        <taxon>Majidae</taxon>
        <taxon>Chionoecetes</taxon>
    </lineage>
</organism>
<dbReference type="CDD" id="cd00326">
    <property type="entry name" value="alpha_CA"/>
    <property type="match status" value="1"/>
</dbReference>
<keyword evidence="6 8" id="KW-0456">Lyase</keyword>
<gene>
    <name evidence="10" type="primary">CA7</name>
    <name evidence="10" type="ORF">GWK47_031192</name>
</gene>
<dbReference type="SMART" id="SM01057">
    <property type="entry name" value="Carb_anhydrase"/>
    <property type="match status" value="1"/>
</dbReference>